<keyword evidence="3" id="KW-0539">Nucleus</keyword>
<dbReference type="Pfam" id="PF03343">
    <property type="entry name" value="SART-1"/>
    <property type="match status" value="1"/>
</dbReference>
<dbReference type="InterPro" id="IPR005011">
    <property type="entry name" value="SNU66/SART1"/>
</dbReference>
<feature type="compositionally biased region" description="Basic and acidic residues" evidence="4">
    <location>
        <begin position="65"/>
        <end position="75"/>
    </location>
</feature>
<comment type="similarity">
    <text evidence="2">Belongs to the SNU66/SART1 family.</text>
</comment>
<dbReference type="PANTHER" id="PTHR14152">
    <property type="entry name" value="SQUAMOUS CELL CARCINOMA ANTIGEN RECOGNISED BY CYTOTOXIC T LYMPHOCYTES"/>
    <property type="match status" value="1"/>
</dbReference>
<dbReference type="Proteomes" id="UP001054902">
    <property type="component" value="Unassembled WGS sequence"/>
</dbReference>
<evidence type="ECO:0000256" key="1">
    <source>
        <dbReference type="ARBA" id="ARBA00004123"/>
    </source>
</evidence>
<feature type="region of interest" description="Disordered" evidence="4">
    <location>
        <begin position="118"/>
        <end position="137"/>
    </location>
</feature>
<proteinExistence type="inferred from homology"/>
<evidence type="ECO:0000256" key="3">
    <source>
        <dbReference type="ARBA" id="ARBA00023242"/>
    </source>
</evidence>
<reference evidence="5 6" key="1">
    <citation type="journal article" date="2021" name="Sci. Rep.">
        <title>The genome of the diatom Chaetoceros tenuissimus carries an ancient integrated fragment of an extant virus.</title>
        <authorList>
            <person name="Hongo Y."/>
            <person name="Kimura K."/>
            <person name="Takaki Y."/>
            <person name="Yoshida Y."/>
            <person name="Baba S."/>
            <person name="Kobayashi G."/>
            <person name="Nagasaki K."/>
            <person name="Hano T."/>
            <person name="Tomaru Y."/>
        </authorList>
    </citation>
    <scope>NUCLEOTIDE SEQUENCE [LARGE SCALE GENOMIC DNA]</scope>
    <source>
        <strain evidence="5 6">NIES-3715</strain>
    </source>
</reference>
<feature type="region of interest" description="Disordered" evidence="4">
    <location>
        <begin position="1"/>
        <end position="46"/>
    </location>
</feature>
<feature type="compositionally biased region" description="Low complexity" evidence="4">
    <location>
        <begin position="79"/>
        <end position="91"/>
    </location>
</feature>
<sequence length="286" mass="32676">MEHVTIREEKAENKYPNKRGVGKGFENSTHRARLKKPLNNGEGGITFEIGTTKEFTRSLRFQKNVKKEEKKKNEEEQNDSNTQQDQDTDNSLVVEDVTMIEDKSDEEDNIQTLEELAHEVNDEPKETDTFEGTSASAGVGRGMSAFLGLLKQTGELGKSSGREELRGRAKDERTYEDYEKIDLKKVVKLDTTGFNGRPHEKDIELANREVKLEYRDEHGRLLTRKEAFRQLCYQFHGHGSSKRKEEKKLQQIKREQSEKSGKHSSTFGALKATQKATGKAFVLHKT</sequence>
<dbReference type="EMBL" id="BLLK01000040">
    <property type="protein sequence ID" value="GFH50791.1"/>
    <property type="molecule type" value="Genomic_DNA"/>
</dbReference>
<feature type="compositionally biased region" description="Basic and acidic residues" evidence="4">
    <location>
        <begin position="242"/>
        <end position="261"/>
    </location>
</feature>
<organism evidence="5 6">
    <name type="scientific">Chaetoceros tenuissimus</name>
    <dbReference type="NCBI Taxonomy" id="426638"/>
    <lineage>
        <taxon>Eukaryota</taxon>
        <taxon>Sar</taxon>
        <taxon>Stramenopiles</taxon>
        <taxon>Ochrophyta</taxon>
        <taxon>Bacillariophyta</taxon>
        <taxon>Coscinodiscophyceae</taxon>
        <taxon>Chaetocerotophycidae</taxon>
        <taxon>Chaetocerotales</taxon>
        <taxon>Chaetocerotaceae</taxon>
        <taxon>Chaetoceros</taxon>
    </lineage>
</organism>
<comment type="caution">
    <text evidence="5">The sequence shown here is derived from an EMBL/GenBank/DDBJ whole genome shotgun (WGS) entry which is preliminary data.</text>
</comment>
<feature type="region of interest" description="Disordered" evidence="4">
    <location>
        <begin position="60"/>
        <end position="94"/>
    </location>
</feature>
<keyword evidence="6" id="KW-1185">Reference proteome</keyword>
<dbReference type="GO" id="GO:0000481">
    <property type="term" value="P:maturation of 5S rRNA"/>
    <property type="evidence" value="ECO:0007669"/>
    <property type="project" value="TreeGrafter"/>
</dbReference>
<evidence type="ECO:0000313" key="6">
    <source>
        <dbReference type="Proteomes" id="UP001054902"/>
    </source>
</evidence>
<evidence type="ECO:0000256" key="2">
    <source>
        <dbReference type="ARBA" id="ARBA00006076"/>
    </source>
</evidence>
<comment type="subcellular location">
    <subcellularLocation>
        <location evidence="1">Nucleus</location>
    </subcellularLocation>
</comment>
<dbReference type="AlphaFoldDB" id="A0AAD3H596"/>
<dbReference type="GO" id="GO:0045292">
    <property type="term" value="P:mRNA cis splicing, via spliceosome"/>
    <property type="evidence" value="ECO:0007669"/>
    <property type="project" value="TreeGrafter"/>
</dbReference>
<gene>
    <name evidence="5" type="ORF">CTEN210_07267</name>
</gene>
<dbReference type="GO" id="GO:0046540">
    <property type="term" value="C:U4/U6 x U5 tri-snRNP complex"/>
    <property type="evidence" value="ECO:0007669"/>
    <property type="project" value="TreeGrafter"/>
</dbReference>
<dbReference type="PANTHER" id="PTHR14152:SF5">
    <property type="entry name" value="U4_U6.U5 TRI-SNRNP-ASSOCIATED PROTEIN 1"/>
    <property type="match status" value="1"/>
</dbReference>
<protein>
    <submittedName>
        <fullName evidence="5">Uncharacterized protein</fullName>
    </submittedName>
</protein>
<evidence type="ECO:0000256" key="4">
    <source>
        <dbReference type="SAM" id="MobiDB-lite"/>
    </source>
</evidence>
<feature type="region of interest" description="Disordered" evidence="4">
    <location>
        <begin position="239"/>
        <end position="286"/>
    </location>
</feature>
<feature type="compositionally biased region" description="Basic and acidic residues" evidence="4">
    <location>
        <begin position="1"/>
        <end position="15"/>
    </location>
</feature>
<evidence type="ECO:0000313" key="5">
    <source>
        <dbReference type="EMBL" id="GFH50791.1"/>
    </source>
</evidence>
<name>A0AAD3H596_9STRA</name>
<accession>A0AAD3H596</accession>
<feature type="compositionally biased region" description="Basic and acidic residues" evidence="4">
    <location>
        <begin position="118"/>
        <end position="128"/>
    </location>
</feature>